<dbReference type="InterPro" id="IPR020050">
    <property type="entry name" value="FO_synthase_su2"/>
</dbReference>
<dbReference type="EMBL" id="CP000860">
    <property type="protein sequence ID" value="ACA59601.1"/>
    <property type="molecule type" value="Genomic_DNA"/>
</dbReference>
<dbReference type="GO" id="GO:0102573">
    <property type="term" value="F:aminodeoxyfutalosine synthase activity"/>
    <property type="evidence" value="ECO:0007669"/>
    <property type="project" value="UniProtKB-EC"/>
</dbReference>
<dbReference type="Proteomes" id="UP000008544">
    <property type="component" value="Chromosome"/>
</dbReference>
<dbReference type="CDD" id="cd01335">
    <property type="entry name" value="Radical_SAM"/>
    <property type="match status" value="1"/>
</dbReference>
<dbReference type="SFLD" id="SFLDG01388">
    <property type="entry name" value="7_8-didemethyl-8-hydroxy-5-dea"/>
    <property type="match status" value="1"/>
</dbReference>
<dbReference type="SMART" id="SM00729">
    <property type="entry name" value="Elp3"/>
    <property type="match status" value="1"/>
</dbReference>
<dbReference type="SFLD" id="SFLDG01064">
    <property type="entry name" value="F420__menaquinone_cofactor_bio"/>
    <property type="match status" value="1"/>
</dbReference>
<dbReference type="SFLD" id="SFLDF00343">
    <property type="entry name" value="aminofutalosine_synthase_(mqnE"/>
    <property type="match status" value="1"/>
</dbReference>
<dbReference type="InterPro" id="IPR022432">
    <property type="entry name" value="MqnE"/>
</dbReference>
<dbReference type="HOGENOM" id="CLU_040406_1_0_9"/>
<comment type="pathway">
    <text evidence="6">Quinol/quinone metabolism; menaquinone biosynthesis.</text>
</comment>
<dbReference type="GO" id="GO:0044689">
    <property type="term" value="F:7,8-didemethyl-8-hydroxy-5-deazariboflavin synthase activity"/>
    <property type="evidence" value="ECO:0007669"/>
    <property type="project" value="TreeGrafter"/>
</dbReference>
<feature type="binding site" evidence="8">
    <location>
        <position position="76"/>
    </location>
    <ligand>
        <name>S-adenosyl-L-methionine</name>
        <dbReference type="ChEBI" id="CHEBI:59789"/>
    </ligand>
</feature>
<comment type="cofactor">
    <cofactor evidence="6 7">
        <name>[4Fe-4S] cluster</name>
        <dbReference type="ChEBI" id="CHEBI:49883"/>
    </cofactor>
    <text evidence="6 7">Binds 1 [4Fe-4S] cluster. The cluster is coordinated with 3 cysteines and an exchangeable S-adenosyl-L-methionine.</text>
</comment>
<feature type="binding site" evidence="6 7">
    <location>
        <position position="77"/>
    </location>
    <ligand>
        <name>[4Fe-4S] cluster</name>
        <dbReference type="ChEBI" id="CHEBI:49883"/>
        <note>4Fe-4S-S-AdoMet</note>
    </ligand>
</feature>
<proteinExistence type="inferred from homology"/>
<keyword evidence="2 6" id="KW-0949">S-adenosyl-L-methionine</keyword>
<sequence length="368" mass="40857">MDFWFVDDRLEAVAGKVRNGERLGLEDGVILFRSPDLIGVGQLADAVRRKKHGDRVYFVVNRHINHTNICVNGCRFCAFGKEPGEPGGYVMSLDEIEARARESWALGISEVHVVGGLHPDLNLDYYREMLTRLRNTVPGVIIQALTAVEVDYLAGLHGLELEDVLTELRAAGLDSLPGGGAEVFAPRVRESVCPKKISGARWLAVHETAHRLGIRTNATMLYGHVETLEERVEHLLQLRELQDRTGGFQAFIPLAFHPWNTALEPEVPAGTTGYDDLKMLAVARLMLDNFDHIKAFWVMIGPKLAQISLNFGVNDIDGTVVEERITRAAGGQTAHGLERGELLRLIRAAGRVPVERDTLYNVVREDFA</sequence>
<organism evidence="10 11">
    <name type="scientific">Desulforudis audaxviator (strain MP104C)</name>
    <dbReference type="NCBI Taxonomy" id="477974"/>
    <lineage>
        <taxon>Bacteria</taxon>
        <taxon>Bacillati</taxon>
        <taxon>Bacillota</taxon>
        <taxon>Clostridia</taxon>
        <taxon>Thermoanaerobacterales</taxon>
        <taxon>Candidatus Desulforudaceae</taxon>
        <taxon>Candidatus Desulforudis</taxon>
    </lineage>
</organism>
<dbReference type="PIRSF" id="PIRSF004762">
    <property type="entry name" value="CHP00423"/>
    <property type="match status" value="1"/>
</dbReference>
<comment type="catalytic activity">
    <reaction evidence="6">
        <text>3-[(1-carboxyvinyl)-oxy]benzoate + S-adenosyl-L-methionine + H2O = 6-amino-6-deoxyfutalosine + hydrogencarbonate + L-methionine + H(+)</text>
        <dbReference type="Rhea" id="RHEA:33075"/>
        <dbReference type="ChEBI" id="CHEBI:15377"/>
        <dbReference type="ChEBI" id="CHEBI:15378"/>
        <dbReference type="ChEBI" id="CHEBI:17544"/>
        <dbReference type="ChEBI" id="CHEBI:57844"/>
        <dbReference type="ChEBI" id="CHEBI:59789"/>
        <dbReference type="ChEBI" id="CHEBI:64286"/>
        <dbReference type="ChEBI" id="CHEBI:76981"/>
        <dbReference type="EC" id="2.5.1.120"/>
    </reaction>
</comment>
<gene>
    <name evidence="6" type="primary">mqnE</name>
    <name evidence="10" type="ordered locus">Daud_1089</name>
</gene>
<feature type="binding site" evidence="8">
    <location>
        <position position="182"/>
    </location>
    <ligand>
        <name>S-adenosyl-L-methionine</name>
        <dbReference type="ChEBI" id="CHEBI:59789"/>
    </ligand>
</feature>
<dbReference type="PANTHER" id="PTHR43076">
    <property type="entry name" value="FO SYNTHASE (COFH)"/>
    <property type="match status" value="1"/>
</dbReference>
<dbReference type="SUPFAM" id="SSF102114">
    <property type="entry name" value="Radical SAM enzymes"/>
    <property type="match status" value="1"/>
</dbReference>
<dbReference type="OrthoDB" id="9802027at2"/>
<reference evidence="11" key="1">
    <citation type="submission" date="2007-10" db="EMBL/GenBank/DDBJ databases">
        <title>Complete sequence of chromosome of Desulforudis audaxviator MP104C.</title>
        <authorList>
            <person name="Copeland A."/>
            <person name="Lucas S."/>
            <person name="Lapidus A."/>
            <person name="Barry K."/>
            <person name="Glavina del Rio T."/>
            <person name="Dalin E."/>
            <person name="Tice H."/>
            <person name="Bruce D."/>
            <person name="Pitluck S."/>
            <person name="Lowry S.R."/>
            <person name="Larimer F."/>
            <person name="Land M.L."/>
            <person name="Hauser L."/>
            <person name="Kyrpides N."/>
            <person name="Ivanova N.N."/>
            <person name="Richardson P."/>
        </authorList>
    </citation>
    <scope>NUCLEOTIDE SEQUENCE [LARGE SCALE GENOMIC DNA]</scope>
    <source>
        <strain evidence="11">MP104C</strain>
    </source>
</reference>
<dbReference type="AlphaFoldDB" id="B1I3P1"/>
<protein>
    <recommendedName>
        <fullName evidence="6">Aminodeoxyfutalosine synthase</fullName>
        <shortName evidence="6">AFL synthase</shortName>
        <shortName evidence="6">Aminofutalosine synthase</shortName>
        <ecNumber evidence="6">2.5.1.120</ecNumber>
    </recommendedName>
    <alternativeName>
        <fullName evidence="6">Menaquinone biosynthetic enzyme MqnE</fullName>
    </alternativeName>
</protein>
<keyword evidence="1 6" id="KW-0004">4Fe-4S</keyword>
<keyword evidence="4 6" id="KW-0408">Iron</keyword>
<dbReference type="eggNOG" id="COG1060">
    <property type="taxonomic scope" value="Bacteria"/>
</dbReference>
<evidence type="ECO:0000259" key="9">
    <source>
        <dbReference type="PROSITE" id="PS51918"/>
    </source>
</evidence>
<dbReference type="Gene3D" id="3.20.20.70">
    <property type="entry name" value="Aldolase class I"/>
    <property type="match status" value="1"/>
</dbReference>
<accession>B1I3P1</accession>
<dbReference type="InterPro" id="IPR013785">
    <property type="entry name" value="Aldolase_TIM"/>
</dbReference>
<comment type="similarity">
    <text evidence="6">Belongs to the radical SAM superfamily. MqnE family.</text>
</comment>
<evidence type="ECO:0000256" key="6">
    <source>
        <dbReference type="HAMAP-Rule" id="MF_00993"/>
    </source>
</evidence>
<keyword evidence="6" id="KW-0808">Transferase</keyword>
<dbReference type="SFLD" id="SFLDF00342">
    <property type="entry name" value="cyclic_dehypoxanthine_futalosi"/>
    <property type="match status" value="1"/>
</dbReference>
<dbReference type="NCBIfam" id="TIGR03700">
    <property type="entry name" value="mena_SCO4494"/>
    <property type="match status" value="1"/>
</dbReference>
<keyword evidence="3 6" id="KW-0479">Metal-binding</keyword>
<evidence type="ECO:0000256" key="8">
    <source>
        <dbReference type="PIRSR" id="PIRSR004762-2"/>
    </source>
</evidence>
<dbReference type="InterPro" id="IPR058240">
    <property type="entry name" value="rSAM_sf"/>
</dbReference>
<dbReference type="GO" id="GO:0005506">
    <property type="term" value="F:iron ion binding"/>
    <property type="evidence" value="ECO:0007669"/>
    <property type="project" value="UniProtKB-UniRule"/>
</dbReference>
<dbReference type="GO" id="GO:0009234">
    <property type="term" value="P:menaquinone biosynthetic process"/>
    <property type="evidence" value="ECO:0007669"/>
    <property type="project" value="UniProtKB-UniRule"/>
</dbReference>
<dbReference type="SFLD" id="SFLDS00029">
    <property type="entry name" value="Radical_SAM"/>
    <property type="match status" value="1"/>
</dbReference>
<evidence type="ECO:0000256" key="5">
    <source>
        <dbReference type="ARBA" id="ARBA00023014"/>
    </source>
</evidence>
<dbReference type="UniPathway" id="UPA00079"/>
<dbReference type="PROSITE" id="PS51918">
    <property type="entry name" value="RADICAL_SAM"/>
    <property type="match status" value="1"/>
</dbReference>
<name>B1I3P1_DESAP</name>
<evidence type="ECO:0000256" key="1">
    <source>
        <dbReference type="ARBA" id="ARBA00022485"/>
    </source>
</evidence>
<keyword evidence="5 6" id="KW-0411">Iron-sulfur</keyword>
<evidence type="ECO:0000256" key="3">
    <source>
        <dbReference type="ARBA" id="ARBA00022723"/>
    </source>
</evidence>
<dbReference type="GO" id="GO:0051539">
    <property type="term" value="F:4 iron, 4 sulfur cluster binding"/>
    <property type="evidence" value="ECO:0007669"/>
    <property type="project" value="UniProtKB-KW"/>
</dbReference>
<comment type="function">
    <text evidence="6">Radical SAM enzyme that catalyzes the addition of the adenosyl radical to the double bond of 3-[(1-carboxyvinyl)oxy]benzoate, leading to aminodeoxyfutalosine (AFL), a key intermediate in the formation of menaquinone (MK, vitamin K2) from chorismate.</text>
</comment>
<dbReference type="EC" id="2.5.1.120" evidence="6"/>
<keyword evidence="6" id="KW-0474">Menaquinone biosynthesis</keyword>
<dbReference type="InterPro" id="IPR045567">
    <property type="entry name" value="CofH/MnqC-like_C"/>
</dbReference>
<dbReference type="STRING" id="477974.Daud_1089"/>
<evidence type="ECO:0000313" key="11">
    <source>
        <dbReference type="Proteomes" id="UP000008544"/>
    </source>
</evidence>
<dbReference type="InterPro" id="IPR034405">
    <property type="entry name" value="F420"/>
</dbReference>
<evidence type="ECO:0000256" key="7">
    <source>
        <dbReference type="PIRSR" id="PIRSR004762-1"/>
    </source>
</evidence>
<dbReference type="Pfam" id="PF19288">
    <property type="entry name" value="CofH_C"/>
    <property type="match status" value="1"/>
</dbReference>
<dbReference type="PANTHER" id="PTHR43076:SF7">
    <property type="entry name" value="AMINODEOXYFUTALOSINE SYNTHASE"/>
    <property type="match status" value="1"/>
</dbReference>
<dbReference type="NCBIfam" id="TIGR00423">
    <property type="entry name" value="CofH family radical SAM protein"/>
    <property type="match status" value="1"/>
</dbReference>
<evidence type="ECO:0000313" key="10">
    <source>
        <dbReference type="EMBL" id="ACA59601.1"/>
    </source>
</evidence>
<reference evidence="10 11" key="2">
    <citation type="journal article" date="2008" name="Science">
        <title>Environmental genomics reveals a single-species ecosystem deep within Earth.</title>
        <authorList>
            <person name="Chivian D."/>
            <person name="Brodie E.L."/>
            <person name="Alm E.J."/>
            <person name="Culley D.E."/>
            <person name="Dehal P.S."/>
            <person name="Desantis T.Z."/>
            <person name="Gihring T.M."/>
            <person name="Lapidus A."/>
            <person name="Lin L.H."/>
            <person name="Lowry S.R."/>
            <person name="Moser D.P."/>
            <person name="Richardson P.M."/>
            <person name="Southam G."/>
            <person name="Wanger G."/>
            <person name="Pratt L.M."/>
            <person name="Andersen G.L."/>
            <person name="Hazen T.C."/>
            <person name="Brockman F.J."/>
            <person name="Arkin A.P."/>
            <person name="Onstott T.C."/>
        </authorList>
    </citation>
    <scope>NUCLEOTIDE SEQUENCE [LARGE SCALE GENOMIC DNA]</scope>
    <source>
        <strain evidence="10 11">MP104C</strain>
    </source>
</reference>
<dbReference type="KEGG" id="dau:Daud_1089"/>
<feature type="binding site" evidence="6 7">
    <location>
        <position position="70"/>
    </location>
    <ligand>
        <name>[4Fe-4S] cluster</name>
        <dbReference type="ChEBI" id="CHEBI:49883"/>
        <note>4Fe-4S-S-AdoMet</note>
    </ligand>
</feature>
<dbReference type="InterPro" id="IPR007197">
    <property type="entry name" value="rSAM"/>
</dbReference>
<dbReference type="RefSeq" id="WP_012302187.1">
    <property type="nucleotide sequence ID" value="NC_010424.1"/>
</dbReference>
<dbReference type="HAMAP" id="MF_00993">
    <property type="entry name" value="MqnE"/>
    <property type="match status" value="1"/>
</dbReference>
<dbReference type="SFLD" id="SFLDG01389">
    <property type="entry name" value="menaquinone_synthsis_involved"/>
    <property type="match status" value="1"/>
</dbReference>
<dbReference type="Pfam" id="PF04055">
    <property type="entry name" value="Radical_SAM"/>
    <property type="match status" value="1"/>
</dbReference>
<dbReference type="InterPro" id="IPR006638">
    <property type="entry name" value="Elp3/MiaA/NifB-like_rSAM"/>
</dbReference>
<evidence type="ECO:0000256" key="4">
    <source>
        <dbReference type="ARBA" id="ARBA00023004"/>
    </source>
</evidence>
<evidence type="ECO:0000256" key="2">
    <source>
        <dbReference type="ARBA" id="ARBA00022691"/>
    </source>
</evidence>
<feature type="binding site" evidence="6 7">
    <location>
        <position position="74"/>
    </location>
    <ligand>
        <name>[4Fe-4S] cluster</name>
        <dbReference type="ChEBI" id="CHEBI:49883"/>
        <note>4Fe-4S-S-AdoMet</note>
    </ligand>
</feature>
<keyword evidence="11" id="KW-1185">Reference proteome</keyword>
<feature type="domain" description="Radical SAM core" evidence="9">
    <location>
        <begin position="56"/>
        <end position="291"/>
    </location>
</feature>